<dbReference type="AlphaFoldDB" id="A0AAV4CRR3"/>
<reference evidence="2 3" key="1">
    <citation type="journal article" date="2021" name="Elife">
        <title>Chloroplast acquisition without the gene transfer in kleptoplastic sea slugs, Plakobranchus ocellatus.</title>
        <authorList>
            <person name="Maeda T."/>
            <person name="Takahashi S."/>
            <person name="Yoshida T."/>
            <person name="Shimamura S."/>
            <person name="Takaki Y."/>
            <person name="Nagai Y."/>
            <person name="Toyoda A."/>
            <person name="Suzuki Y."/>
            <person name="Arimoto A."/>
            <person name="Ishii H."/>
            <person name="Satoh N."/>
            <person name="Nishiyama T."/>
            <person name="Hasebe M."/>
            <person name="Maruyama T."/>
            <person name="Minagawa J."/>
            <person name="Obokata J."/>
            <person name="Shigenobu S."/>
        </authorList>
    </citation>
    <scope>NUCLEOTIDE SEQUENCE [LARGE SCALE GENOMIC DNA]</scope>
</reference>
<name>A0AAV4CRR3_9GAST</name>
<evidence type="ECO:0000313" key="2">
    <source>
        <dbReference type="EMBL" id="GFO34586.1"/>
    </source>
</evidence>
<organism evidence="2 3">
    <name type="scientific">Plakobranchus ocellatus</name>
    <dbReference type="NCBI Taxonomy" id="259542"/>
    <lineage>
        <taxon>Eukaryota</taxon>
        <taxon>Metazoa</taxon>
        <taxon>Spiralia</taxon>
        <taxon>Lophotrochozoa</taxon>
        <taxon>Mollusca</taxon>
        <taxon>Gastropoda</taxon>
        <taxon>Heterobranchia</taxon>
        <taxon>Euthyneura</taxon>
        <taxon>Panpulmonata</taxon>
        <taxon>Sacoglossa</taxon>
        <taxon>Placobranchoidea</taxon>
        <taxon>Plakobranchidae</taxon>
        <taxon>Plakobranchus</taxon>
    </lineage>
</organism>
<evidence type="ECO:0000256" key="1">
    <source>
        <dbReference type="SAM" id="MobiDB-lite"/>
    </source>
</evidence>
<accession>A0AAV4CRR3</accession>
<protein>
    <submittedName>
        <fullName evidence="2">Uncharacterized protein</fullName>
    </submittedName>
</protein>
<keyword evidence="3" id="KW-1185">Reference proteome</keyword>
<evidence type="ECO:0000313" key="3">
    <source>
        <dbReference type="Proteomes" id="UP000735302"/>
    </source>
</evidence>
<comment type="caution">
    <text evidence="2">The sequence shown here is derived from an EMBL/GenBank/DDBJ whole genome shotgun (WGS) entry which is preliminary data.</text>
</comment>
<proteinExistence type="predicted"/>
<dbReference type="Proteomes" id="UP000735302">
    <property type="component" value="Unassembled WGS sequence"/>
</dbReference>
<feature type="region of interest" description="Disordered" evidence="1">
    <location>
        <begin position="31"/>
        <end position="55"/>
    </location>
</feature>
<dbReference type="EMBL" id="BLXT01006926">
    <property type="protein sequence ID" value="GFO34586.1"/>
    <property type="molecule type" value="Genomic_DNA"/>
</dbReference>
<gene>
    <name evidence="2" type="ORF">PoB_006109100</name>
</gene>
<sequence length="77" mass="8257">MNTCRVGYKENIQLTSDLFGFMYICSPQQDDLRPSGPLSGQDASGEARSSTEGPCRSQVGFAIHCGTNAPLISDIES</sequence>